<sequence>MDQTDTLCASAASAAERVPVEVWKLVLSLLPNLTSLQSAALTSRAVYSAFLDQRERMVGRVLLNHLGDPDVYKHAVLRYECDLSSTQRAAFAVGFFRKYQDFVPSTSWTLREARVIARHHSMIEHRTDRLCDHWVISESSVSWAGKYTLGLEMGGFEPPKRR</sequence>
<dbReference type="AlphaFoldDB" id="A0AAN6S4G6"/>
<gene>
    <name evidence="1" type="ORF">QBC46DRAFT_354440</name>
</gene>
<evidence type="ECO:0008006" key="3">
    <source>
        <dbReference type="Google" id="ProtNLM"/>
    </source>
</evidence>
<evidence type="ECO:0000313" key="1">
    <source>
        <dbReference type="EMBL" id="KAK3940174.1"/>
    </source>
</evidence>
<keyword evidence="2" id="KW-1185">Reference proteome</keyword>
<name>A0AAN6S4G6_9PEZI</name>
<reference evidence="2" key="1">
    <citation type="journal article" date="2023" name="Mol. Phylogenet. Evol.">
        <title>Genome-scale phylogeny and comparative genomics of the fungal order Sordariales.</title>
        <authorList>
            <person name="Hensen N."/>
            <person name="Bonometti L."/>
            <person name="Westerberg I."/>
            <person name="Brannstrom I.O."/>
            <person name="Guillou S."/>
            <person name="Cros-Aarteil S."/>
            <person name="Calhoun S."/>
            <person name="Haridas S."/>
            <person name="Kuo A."/>
            <person name="Mondo S."/>
            <person name="Pangilinan J."/>
            <person name="Riley R."/>
            <person name="LaButti K."/>
            <person name="Andreopoulos B."/>
            <person name="Lipzen A."/>
            <person name="Chen C."/>
            <person name="Yan M."/>
            <person name="Daum C."/>
            <person name="Ng V."/>
            <person name="Clum A."/>
            <person name="Steindorff A."/>
            <person name="Ohm R.A."/>
            <person name="Martin F."/>
            <person name="Silar P."/>
            <person name="Natvig D.O."/>
            <person name="Lalanne C."/>
            <person name="Gautier V."/>
            <person name="Ament-Velasquez S.L."/>
            <person name="Kruys A."/>
            <person name="Hutchinson M.I."/>
            <person name="Powell A.J."/>
            <person name="Barry K."/>
            <person name="Miller A.N."/>
            <person name="Grigoriev I.V."/>
            <person name="Debuchy R."/>
            <person name="Gladieux P."/>
            <person name="Hiltunen Thoren M."/>
            <person name="Johannesson H."/>
        </authorList>
    </citation>
    <scope>NUCLEOTIDE SEQUENCE [LARGE SCALE GENOMIC DNA]</scope>
    <source>
        <strain evidence="2">CBS 340.73</strain>
    </source>
</reference>
<dbReference type="Proteomes" id="UP001303473">
    <property type="component" value="Unassembled WGS sequence"/>
</dbReference>
<proteinExistence type="predicted"/>
<accession>A0AAN6S4G6</accession>
<evidence type="ECO:0000313" key="2">
    <source>
        <dbReference type="Proteomes" id="UP001303473"/>
    </source>
</evidence>
<comment type="caution">
    <text evidence="1">The sequence shown here is derived from an EMBL/GenBank/DDBJ whole genome shotgun (WGS) entry which is preliminary data.</text>
</comment>
<dbReference type="EMBL" id="MU853800">
    <property type="protein sequence ID" value="KAK3940174.1"/>
    <property type="molecule type" value="Genomic_DNA"/>
</dbReference>
<protein>
    <recommendedName>
        <fullName evidence="3">F-box domain-containing protein</fullName>
    </recommendedName>
</protein>
<organism evidence="1 2">
    <name type="scientific">Diplogelasinospora grovesii</name>
    <dbReference type="NCBI Taxonomy" id="303347"/>
    <lineage>
        <taxon>Eukaryota</taxon>
        <taxon>Fungi</taxon>
        <taxon>Dikarya</taxon>
        <taxon>Ascomycota</taxon>
        <taxon>Pezizomycotina</taxon>
        <taxon>Sordariomycetes</taxon>
        <taxon>Sordariomycetidae</taxon>
        <taxon>Sordariales</taxon>
        <taxon>Diplogelasinosporaceae</taxon>
        <taxon>Diplogelasinospora</taxon>
    </lineage>
</organism>